<sequence>MVVFSSHPISQGETGTAGDDGHQQGADRATPGGVPRAGISRTVSKLAVLKVVYPPQNPTPTIS</sequence>
<evidence type="ECO:0000313" key="3">
    <source>
        <dbReference type="Proteomes" id="UP000006447"/>
    </source>
</evidence>
<comment type="caution">
    <text evidence="2">The sequence shown here is derived from an EMBL/GenBank/DDBJ whole genome shotgun (WGS) entry which is preliminary data.</text>
</comment>
<name>I0WHE9_RHOOP</name>
<accession>I0WHE9</accession>
<organism evidence="2 3">
    <name type="scientific">Rhodococcus opacus RKJ300 = JCM 13270</name>
    <dbReference type="NCBI Taxonomy" id="1165867"/>
    <lineage>
        <taxon>Bacteria</taxon>
        <taxon>Bacillati</taxon>
        <taxon>Actinomycetota</taxon>
        <taxon>Actinomycetes</taxon>
        <taxon>Mycobacteriales</taxon>
        <taxon>Nocardiaceae</taxon>
        <taxon>Rhodococcus</taxon>
    </lineage>
</organism>
<gene>
    <name evidence="2" type="ORF">W59_27521</name>
</gene>
<dbReference type="AlphaFoldDB" id="I0WHE9"/>
<evidence type="ECO:0000313" key="2">
    <source>
        <dbReference type="EMBL" id="EID75815.1"/>
    </source>
</evidence>
<dbReference type="PATRIC" id="fig|1165867.3.peg.5633"/>
<protein>
    <submittedName>
        <fullName evidence="2">Uncharacterized protein</fullName>
    </submittedName>
</protein>
<dbReference type="EMBL" id="AJJH01000151">
    <property type="protein sequence ID" value="EID75815.1"/>
    <property type="molecule type" value="Genomic_DNA"/>
</dbReference>
<dbReference type="Proteomes" id="UP000006447">
    <property type="component" value="Unassembled WGS sequence"/>
</dbReference>
<feature type="region of interest" description="Disordered" evidence="1">
    <location>
        <begin position="1"/>
        <end position="37"/>
    </location>
</feature>
<reference evidence="2 3" key="1">
    <citation type="journal article" date="2012" name="J. Bacteriol.">
        <title>Draft genome sequence of the nitrophenol-degrading actinomycete Rhodococcus imtechensis RKJ300.</title>
        <authorList>
            <person name="Vikram S."/>
            <person name="Kumar S."/>
            <person name="Subramanian S."/>
            <person name="Raghava G.P."/>
        </authorList>
    </citation>
    <scope>NUCLEOTIDE SEQUENCE [LARGE SCALE GENOMIC DNA]</scope>
    <source>
        <strain evidence="2 3">RKJ300</strain>
    </source>
</reference>
<evidence type="ECO:0000256" key="1">
    <source>
        <dbReference type="SAM" id="MobiDB-lite"/>
    </source>
</evidence>
<proteinExistence type="predicted"/>